<dbReference type="EnsemblPlants" id="TuG1812G0700001944.01.T02">
    <property type="protein sequence ID" value="TuG1812G0700001944.01.T02.cds405993"/>
    <property type="gene ID" value="TuG1812G0700001944.01"/>
</dbReference>
<organism evidence="1 2">
    <name type="scientific">Triticum urartu</name>
    <name type="common">Red wild einkorn</name>
    <name type="synonym">Crithodium urartu</name>
    <dbReference type="NCBI Taxonomy" id="4572"/>
    <lineage>
        <taxon>Eukaryota</taxon>
        <taxon>Viridiplantae</taxon>
        <taxon>Streptophyta</taxon>
        <taxon>Embryophyta</taxon>
        <taxon>Tracheophyta</taxon>
        <taxon>Spermatophyta</taxon>
        <taxon>Magnoliopsida</taxon>
        <taxon>Liliopsida</taxon>
        <taxon>Poales</taxon>
        <taxon>Poaceae</taxon>
        <taxon>BOP clade</taxon>
        <taxon>Pooideae</taxon>
        <taxon>Triticodae</taxon>
        <taxon>Triticeae</taxon>
        <taxon>Triticinae</taxon>
        <taxon>Triticum</taxon>
    </lineage>
</organism>
<dbReference type="Gramene" id="TuG1812G0700001944.01.T02">
    <property type="protein sequence ID" value="TuG1812G0700001944.01.T02.cds405993"/>
    <property type="gene ID" value="TuG1812G0700001944.01"/>
</dbReference>
<proteinExistence type="predicted"/>
<evidence type="ECO:0000313" key="2">
    <source>
        <dbReference type="Proteomes" id="UP000015106"/>
    </source>
</evidence>
<name>A0A8R7R0J2_TRIUA</name>
<reference evidence="1" key="2">
    <citation type="submission" date="2018-03" db="EMBL/GenBank/DDBJ databases">
        <title>The Triticum urartu genome reveals the dynamic nature of wheat genome evolution.</title>
        <authorList>
            <person name="Ling H."/>
            <person name="Ma B."/>
            <person name="Shi X."/>
            <person name="Liu H."/>
            <person name="Dong L."/>
            <person name="Sun H."/>
            <person name="Cao Y."/>
            <person name="Gao Q."/>
            <person name="Zheng S."/>
            <person name="Li Y."/>
            <person name="Yu Y."/>
            <person name="Du H."/>
            <person name="Qi M."/>
            <person name="Li Y."/>
            <person name="Yu H."/>
            <person name="Cui Y."/>
            <person name="Wang N."/>
            <person name="Chen C."/>
            <person name="Wu H."/>
            <person name="Zhao Y."/>
            <person name="Zhang J."/>
            <person name="Li Y."/>
            <person name="Zhou W."/>
            <person name="Zhang B."/>
            <person name="Hu W."/>
            <person name="Eijk M."/>
            <person name="Tang J."/>
            <person name="Witsenboer H."/>
            <person name="Zhao S."/>
            <person name="Li Z."/>
            <person name="Zhang A."/>
            <person name="Wang D."/>
            <person name="Liang C."/>
        </authorList>
    </citation>
    <scope>NUCLEOTIDE SEQUENCE [LARGE SCALE GENOMIC DNA]</scope>
    <source>
        <strain evidence="1">cv. G1812</strain>
    </source>
</reference>
<evidence type="ECO:0000313" key="1">
    <source>
        <dbReference type="EnsemblPlants" id="TuG1812G0700001944.01.T02.cds405993"/>
    </source>
</evidence>
<sequence length="86" mass="9506">MYQNVVYFGTEVVCEVADLLLTICPCRLPGSGAGCFGEGLYFTEPQVCGAVPERPQLCKCLPDRVFHRRQVRPPTLCLYQGLLDGP</sequence>
<protein>
    <submittedName>
        <fullName evidence="1">Uncharacterized protein</fullName>
    </submittedName>
</protein>
<accession>A0A8R7R0J2</accession>
<reference evidence="2" key="1">
    <citation type="journal article" date="2013" name="Nature">
        <title>Draft genome of the wheat A-genome progenitor Triticum urartu.</title>
        <authorList>
            <person name="Ling H.Q."/>
            <person name="Zhao S."/>
            <person name="Liu D."/>
            <person name="Wang J."/>
            <person name="Sun H."/>
            <person name="Zhang C."/>
            <person name="Fan H."/>
            <person name="Li D."/>
            <person name="Dong L."/>
            <person name="Tao Y."/>
            <person name="Gao C."/>
            <person name="Wu H."/>
            <person name="Li Y."/>
            <person name="Cui Y."/>
            <person name="Guo X."/>
            <person name="Zheng S."/>
            <person name="Wang B."/>
            <person name="Yu K."/>
            <person name="Liang Q."/>
            <person name="Yang W."/>
            <person name="Lou X."/>
            <person name="Chen J."/>
            <person name="Feng M."/>
            <person name="Jian J."/>
            <person name="Zhang X."/>
            <person name="Luo G."/>
            <person name="Jiang Y."/>
            <person name="Liu J."/>
            <person name="Wang Z."/>
            <person name="Sha Y."/>
            <person name="Zhang B."/>
            <person name="Wu H."/>
            <person name="Tang D."/>
            <person name="Shen Q."/>
            <person name="Xue P."/>
            <person name="Zou S."/>
            <person name="Wang X."/>
            <person name="Liu X."/>
            <person name="Wang F."/>
            <person name="Yang Y."/>
            <person name="An X."/>
            <person name="Dong Z."/>
            <person name="Zhang K."/>
            <person name="Zhang X."/>
            <person name="Luo M.C."/>
            <person name="Dvorak J."/>
            <person name="Tong Y."/>
            <person name="Wang J."/>
            <person name="Yang H."/>
            <person name="Li Z."/>
            <person name="Wang D."/>
            <person name="Zhang A."/>
            <person name="Wang J."/>
        </authorList>
    </citation>
    <scope>NUCLEOTIDE SEQUENCE</scope>
    <source>
        <strain evidence="2">cv. G1812</strain>
    </source>
</reference>
<keyword evidence="2" id="KW-1185">Reference proteome</keyword>
<gene>
    <name evidence="1" type="primary">LOC125523157</name>
</gene>
<dbReference type="AlphaFoldDB" id="A0A8R7R0J2"/>
<reference evidence="1" key="3">
    <citation type="submission" date="2022-06" db="UniProtKB">
        <authorList>
            <consortium name="EnsemblPlants"/>
        </authorList>
    </citation>
    <scope>IDENTIFICATION</scope>
</reference>
<dbReference type="Proteomes" id="UP000015106">
    <property type="component" value="Chromosome 7"/>
</dbReference>